<dbReference type="OMA" id="HAMLMMA"/>
<evidence type="ECO:0000313" key="4">
    <source>
        <dbReference type="RefSeq" id="XP_022090529.1"/>
    </source>
</evidence>
<dbReference type="RefSeq" id="XP_022090528.1">
    <property type="nucleotide sequence ID" value="XM_022234836.1"/>
</dbReference>
<organism evidence="1 3">
    <name type="scientific">Acanthaster planci</name>
    <name type="common">Crown-of-thorns starfish</name>
    <dbReference type="NCBI Taxonomy" id="133434"/>
    <lineage>
        <taxon>Eukaryota</taxon>
        <taxon>Metazoa</taxon>
        <taxon>Echinodermata</taxon>
        <taxon>Eleutherozoa</taxon>
        <taxon>Asterozoa</taxon>
        <taxon>Asteroidea</taxon>
        <taxon>Valvatacea</taxon>
        <taxon>Valvatida</taxon>
        <taxon>Acanthasteridae</taxon>
        <taxon>Acanthaster</taxon>
    </lineage>
</organism>
<dbReference type="RefSeq" id="XP_022090529.1">
    <property type="nucleotide sequence ID" value="XM_022234837.1"/>
</dbReference>
<keyword evidence="1" id="KW-1185">Reference proteome</keyword>
<gene>
    <name evidence="2 3 4" type="primary">LOC110979226</name>
</gene>
<dbReference type="OrthoDB" id="9989530at2759"/>
<dbReference type="RefSeq" id="XP_022090527.1">
    <property type="nucleotide sequence ID" value="XM_022234835.1"/>
</dbReference>
<protein>
    <submittedName>
        <fullName evidence="2 3">Uncharacterized protein LOC110979226</fullName>
    </submittedName>
</protein>
<reference evidence="2 3" key="1">
    <citation type="submission" date="2025-04" db="UniProtKB">
        <authorList>
            <consortium name="RefSeq"/>
        </authorList>
    </citation>
    <scope>IDENTIFICATION</scope>
</reference>
<evidence type="ECO:0000313" key="2">
    <source>
        <dbReference type="RefSeq" id="XP_022090527.1"/>
    </source>
</evidence>
<accession>A0A8B7YBC8</accession>
<evidence type="ECO:0000313" key="3">
    <source>
        <dbReference type="RefSeq" id="XP_022090528.1"/>
    </source>
</evidence>
<sequence length="354" mass="41684">MAAAARVTKELQKIKDHPTKFPNVSDSYQYSEQLFKDACLALHGIILQDIHLGKRELLKDPKFLQGRLYDTCTYILSRHEKDLEQIILEYDHPKLKYLRSRTVVQPKVDLMLAKRRPELVFVSALMIRKSSTGYEPDVREPRSDMARLAYMILERCCRWGFYLWVGTLKELRAFEMVYSFSELVQAEGTKTSQIVLKRDAILLPRVGKPLPSSFRKTLLVNRVDPEFCLRLYRIEPEMTMWEDKEEDVIRLQDFYSSSKQLHTSYGTWGVFEQMQNVRRQVMKVRDYTDAALYERAHAMLMMARVMFTDLVVVKKLDERDIDETDFLKRVMDKLKARIREGLRDRESSSSEGDQ</sequence>
<name>A0A8B7YBC8_ACAPL</name>
<dbReference type="Proteomes" id="UP000694845">
    <property type="component" value="Unplaced"/>
</dbReference>
<evidence type="ECO:0000313" key="1">
    <source>
        <dbReference type="Proteomes" id="UP000694845"/>
    </source>
</evidence>
<dbReference type="KEGG" id="aplc:110979226"/>
<proteinExistence type="predicted"/>
<dbReference type="AlphaFoldDB" id="A0A8B7YBC8"/>
<dbReference type="GeneID" id="110979226"/>